<organism evidence="3 4">
    <name type="scientific">Acidovorax delafieldii 2AN</name>
    <dbReference type="NCBI Taxonomy" id="573060"/>
    <lineage>
        <taxon>Bacteria</taxon>
        <taxon>Pseudomonadati</taxon>
        <taxon>Pseudomonadota</taxon>
        <taxon>Betaproteobacteria</taxon>
        <taxon>Burkholderiales</taxon>
        <taxon>Comamonadaceae</taxon>
        <taxon>Acidovorax</taxon>
    </lineage>
</organism>
<reference evidence="3 4" key="1">
    <citation type="submission" date="2009-05" db="EMBL/GenBank/DDBJ databases">
        <title>The draft genome of Acidovorax delafieldii 2AN.</title>
        <authorList>
            <consortium name="US DOE Joint Genome Institute (JGI-PGF)"/>
            <person name="Lucas S."/>
            <person name="Copeland A."/>
            <person name="Lapidus A."/>
            <person name="Glavina del Rio T."/>
            <person name="Tice H."/>
            <person name="Bruce D."/>
            <person name="Goodwin L."/>
            <person name="Pitluck S."/>
            <person name="Larimer F."/>
            <person name="Land M.L."/>
            <person name="Hauser L."/>
            <person name="Shelobolina E.S."/>
            <person name="Picardal F."/>
            <person name="Roden E."/>
            <person name="Emerson D."/>
        </authorList>
    </citation>
    <scope>NUCLEOTIDE SEQUENCE [LARGE SCALE GENOMIC DNA]</scope>
    <source>
        <strain evidence="3 4">2AN</strain>
    </source>
</reference>
<proteinExistence type="predicted"/>
<dbReference type="RefSeq" id="WP_005793016.1">
    <property type="nucleotide sequence ID" value="NZ_ACQT01000004.1"/>
</dbReference>
<dbReference type="SUPFAM" id="SSF47413">
    <property type="entry name" value="lambda repressor-like DNA-binding domains"/>
    <property type="match status" value="1"/>
</dbReference>
<accession>C5T0D7</accession>
<dbReference type="InterPro" id="IPR001387">
    <property type="entry name" value="Cro/C1-type_HTH"/>
</dbReference>
<dbReference type="PANTHER" id="PTHR46558:SF11">
    <property type="entry name" value="HTH-TYPE TRANSCRIPTIONAL REGULATOR XRE"/>
    <property type="match status" value="1"/>
</dbReference>
<evidence type="ECO:0000313" key="3">
    <source>
        <dbReference type="EMBL" id="EER62090.1"/>
    </source>
</evidence>
<dbReference type="PROSITE" id="PS50943">
    <property type="entry name" value="HTH_CROC1"/>
    <property type="match status" value="1"/>
</dbReference>
<dbReference type="CDD" id="cd00093">
    <property type="entry name" value="HTH_XRE"/>
    <property type="match status" value="1"/>
</dbReference>
<sequence>MAISSEERDFLVTLGERIAAQRQACGITQVQLAEVLGVSQQTVQAYEVGRRRIQVAALPTVARTLSLSLEELFGEDTQARRSKRGPASKLENQLERISTLPKPRQRMVIDVIEAMLAQHSS</sequence>
<evidence type="ECO:0000313" key="4">
    <source>
        <dbReference type="Proteomes" id="UP000003856"/>
    </source>
</evidence>
<keyword evidence="4" id="KW-1185">Reference proteome</keyword>
<comment type="caution">
    <text evidence="3">The sequence shown here is derived from an EMBL/GenBank/DDBJ whole genome shotgun (WGS) entry which is preliminary data.</text>
</comment>
<dbReference type="InterPro" id="IPR010982">
    <property type="entry name" value="Lambda_DNA-bd_dom_sf"/>
</dbReference>
<dbReference type="PANTHER" id="PTHR46558">
    <property type="entry name" value="TRACRIPTIONAL REGULATORY PROTEIN-RELATED-RELATED"/>
    <property type="match status" value="1"/>
</dbReference>
<evidence type="ECO:0000256" key="1">
    <source>
        <dbReference type="ARBA" id="ARBA00023125"/>
    </source>
</evidence>
<dbReference type="Gene3D" id="1.10.260.40">
    <property type="entry name" value="lambda repressor-like DNA-binding domains"/>
    <property type="match status" value="1"/>
</dbReference>
<dbReference type="AlphaFoldDB" id="C5T0D7"/>
<keyword evidence="1" id="KW-0238">DNA-binding</keyword>
<evidence type="ECO:0000259" key="2">
    <source>
        <dbReference type="PROSITE" id="PS50943"/>
    </source>
</evidence>
<feature type="domain" description="HTH cro/C1-type" evidence="2">
    <location>
        <begin position="18"/>
        <end position="72"/>
    </location>
</feature>
<dbReference type="SMART" id="SM00530">
    <property type="entry name" value="HTH_XRE"/>
    <property type="match status" value="1"/>
</dbReference>
<dbReference type="PATRIC" id="fig|573060.9.peg.4879"/>
<gene>
    <name evidence="3" type="ORF">AcdelDRAFT_0367</name>
</gene>
<dbReference type="EMBL" id="ACQT01000004">
    <property type="protein sequence ID" value="EER62090.1"/>
    <property type="molecule type" value="Genomic_DNA"/>
</dbReference>
<dbReference type="Proteomes" id="UP000003856">
    <property type="component" value="Unassembled WGS sequence"/>
</dbReference>
<name>C5T0D7_ACIDE</name>
<protein>
    <submittedName>
        <fullName evidence="3">Transcriptional regulator, XRE family</fullName>
    </submittedName>
</protein>
<dbReference type="GO" id="GO:0003677">
    <property type="term" value="F:DNA binding"/>
    <property type="evidence" value="ECO:0007669"/>
    <property type="project" value="UniProtKB-KW"/>
</dbReference>
<dbReference type="OrthoDB" id="3034420at2"/>
<dbReference type="Pfam" id="PF01381">
    <property type="entry name" value="HTH_3"/>
    <property type="match status" value="1"/>
</dbReference>